<evidence type="ECO:0000313" key="9">
    <source>
        <dbReference type="EMBL" id="PND02629.1"/>
    </source>
</evidence>
<organism evidence="9 10">
    <name type="scientific">Akkermansia muciniphila</name>
    <dbReference type="NCBI Taxonomy" id="239935"/>
    <lineage>
        <taxon>Bacteria</taxon>
        <taxon>Pseudomonadati</taxon>
        <taxon>Verrucomicrobiota</taxon>
        <taxon>Verrucomicrobiia</taxon>
        <taxon>Verrucomicrobiales</taxon>
        <taxon>Akkermansiaceae</taxon>
        <taxon>Akkermansia</taxon>
    </lineage>
</organism>
<sequence length="265" mass="29546">MTRIRFTAAYDGRPYLGWQSQPGGRTVQDVLERAFSGLFGTPCRIHGSGRTDAGVHALGQVFHADAPDTHRIPADKWPAALNTRLPRTIRITHAEYVPPGFHARFSATGKTYRYCISRAPILNPFDAGLAWHRPLAWSVDILEQAVHLFRGTHDFTAFAALRGNEPRPIPEGYFRRTITQTQVAQAGEHVFITFTGTGFLYKMVRLMTGAAHEAARGKITLEELARLINAPLPDDKSPFCAPPDGLTLMRVHYPEETFGDKKKIN</sequence>
<accession>A0AAX0WKY7</accession>
<dbReference type="EC" id="5.4.99.12" evidence="4"/>
<dbReference type="InterPro" id="IPR020094">
    <property type="entry name" value="TruA/RsuA/RluB/E/F_N"/>
</dbReference>
<comment type="caution">
    <text evidence="9">The sequence shown here is derived from an EMBL/GenBank/DDBJ whole genome shotgun (WGS) entry which is preliminary data.</text>
</comment>
<dbReference type="NCBIfam" id="TIGR00071">
    <property type="entry name" value="hisT_truA"/>
    <property type="match status" value="1"/>
</dbReference>
<evidence type="ECO:0000259" key="8">
    <source>
        <dbReference type="Pfam" id="PF01416"/>
    </source>
</evidence>
<dbReference type="GO" id="GO:0003723">
    <property type="term" value="F:RNA binding"/>
    <property type="evidence" value="ECO:0007669"/>
    <property type="project" value="InterPro"/>
</dbReference>
<dbReference type="GO" id="GO:0160147">
    <property type="term" value="F:tRNA pseudouridine(38-40) synthase activity"/>
    <property type="evidence" value="ECO:0007669"/>
    <property type="project" value="UniProtKB-EC"/>
</dbReference>
<name>A0AAX0WKY7_9BACT</name>
<comment type="caution">
    <text evidence="4">Lacks conserved residue(s) required for the propagation of feature annotation.</text>
</comment>
<feature type="domain" description="Pseudouridine synthase I TruA alpha/beta" evidence="8">
    <location>
        <begin position="9"/>
        <end position="105"/>
    </location>
</feature>
<comment type="similarity">
    <text evidence="1 4 7">Belongs to the tRNA pseudouridine synthase TruA family.</text>
</comment>
<dbReference type="Gene3D" id="3.30.70.580">
    <property type="entry name" value="Pseudouridine synthase I, catalytic domain, N-terminal subdomain"/>
    <property type="match status" value="1"/>
</dbReference>
<evidence type="ECO:0000256" key="2">
    <source>
        <dbReference type="ARBA" id="ARBA00022694"/>
    </source>
</evidence>
<protein>
    <recommendedName>
        <fullName evidence="4">tRNA pseudouridine synthase A</fullName>
        <ecNumber evidence="4">5.4.99.12</ecNumber>
    </recommendedName>
    <alternativeName>
        <fullName evidence="4">tRNA pseudouridine(38-40) synthase</fullName>
    </alternativeName>
    <alternativeName>
        <fullName evidence="4">tRNA pseudouridylate synthase I</fullName>
    </alternativeName>
    <alternativeName>
        <fullName evidence="4">tRNA-uridine isomerase I</fullName>
    </alternativeName>
</protein>
<reference evidence="9 10" key="1">
    <citation type="journal article" date="2017" name="BMC Genomics">
        <title>Genome sequencing of 39 Akkermansia muciniphila isolates reveals its population structure, genomic and functional diverisity, and global distribution in mammalian gut microbiotas.</title>
        <authorList>
            <person name="Guo X."/>
            <person name="Li S."/>
            <person name="Zhang J."/>
            <person name="Wu F."/>
            <person name="Li X."/>
            <person name="Wu D."/>
            <person name="Zhang M."/>
            <person name="Ou Z."/>
            <person name="Jie Z."/>
            <person name="Yan Q."/>
            <person name="Li P."/>
            <person name="Yi J."/>
            <person name="Peng Y."/>
        </authorList>
    </citation>
    <scope>NUCLEOTIDE SEQUENCE [LARGE SCALE GENOMIC DNA]</scope>
    <source>
        <strain evidence="9 10">GP28</strain>
    </source>
</reference>
<keyword evidence="3 4" id="KW-0413">Isomerase</keyword>
<evidence type="ECO:0000256" key="7">
    <source>
        <dbReference type="RuleBase" id="RU003792"/>
    </source>
</evidence>
<dbReference type="Gene3D" id="3.30.70.660">
    <property type="entry name" value="Pseudouridine synthase I, catalytic domain, C-terminal subdomain"/>
    <property type="match status" value="1"/>
</dbReference>
<dbReference type="InterPro" id="IPR020095">
    <property type="entry name" value="PsdUridine_synth_TruA_C"/>
</dbReference>
<comment type="subunit">
    <text evidence="4">Homodimer.</text>
</comment>
<dbReference type="GO" id="GO:0031119">
    <property type="term" value="P:tRNA pseudouridine synthesis"/>
    <property type="evidence" value="ECO:0007669"/>
    <property type="project" value="UniProtKB-UniRule"/>
</dbReference>
<dbReference type="FunFam" id="3.30.70.580:FF:000001">
    <property type="entry name" value="tRNA pseudouridine synthase A"/>
    <property type="match status" value="1"/>
</dbReference>
<dbReference type="SUPFAM" id="SSF55120">
    <property type="entry name" value="Pseudouridine synthase"/>
    <property type="match status" value="1"/>
</dbReference>
<feature type="domain" description="Pseudouridine synthase I TruA alpha/beta" evidence="8">
    <location>
        <begin position="145"/>
        <end position="254"/>
    </location>
</feature>
<gene>
    <name evidence="4" type="primary">truA</name>
    <name evidence="9" type="ORF">CXT95_08230</name>
</gene>
<comment type="function">
    <text evidence="4">Formation of pseudouridine at positions 38, 39 and 40 in the anticodon stem and loop of transfer RNAs.</text>
</comment>
<dbReference type="AlphaFoldDB" id="A0AAX0WKY7"/>
<dbReference type="PANTHER" id="PTHR11142:SF0">
    <property type="entry name" value="TRNA PSEUDOURIDINE SYNTHASE-LIKE 1"/>
    <property type="match status" value="1"/>
</dbReference>
<keyword evidence="2 4" id="KW-0819">tRNA processing</keyword>
<evidence type="ECO:0000256" key="6">
    <source>
        <dbReference type="PIRSR" id="PIRSR001430-2"/>
    </source>
</evidence>
<dbReference type="EMBL" id="PJLB01000008">
    <property type="protein sequence ID" value="PND02629.1"/>
    <property type="molecule type" value="Genomic_DNA"/>
</dbReference>
<dbReference type="Pfam" id="PF01416">
    <property type="entry name" value="PseudoU_synth_1"/>
    <property type="match status" value="2"/>
</dbReference>
<evidence type="ECO:0000313" key="10">
    <source>
        <dbReference type="Proteomes" id="UP000236075"/>
    </source>
</evidence>
<evidence type="ECO:0000256" key="4">
    <source>
        <dbReference type="HAMAP-Rule" id="MF_00171"/>
    </source>
</evidence>
<dbReference type="PANTHER" id="PTHR11142">
    <property type="entry name" value="PSEUDOURIDYLATE SYNTHASE"/>
    <property type="match status" value="1"/>
</dbReference>
<dbReference type="Proteomes" id="UP000236075">
    <property type="component" value="Unassembled WGS sequence"/>
</dbReference>
<proteinExistence type="inferred from homology"/>
<feature type="binding site" evidence="4 6">
    <location>
        <position position="112"/>
    </location>
    <ligand>
        <name>substrate</name>
    </ligand>
</feature>
<evidence type="ECO:0000256" key="5">
    <source>
        <dbReference type="PIRSR" id="PIRSR001430-1"/>
    </source>
</evidence>
<dbReference type="InterPro" id="IPR020103">
    <property type="entry name" value="PsdUridine_synth_cat_dom_sf"/>
</dbReference>
<feature type="active site" description="Nucleophile" evidence="4 5">
    <location>
        <position position="52"/>
    </location>
</feature>
<dbReference type="CDD" id="cd02570">
    <property type="entry name" value="PseudoU_synth_EcTruA"/>
    <property type="match status" value="1"/>
</dbReference>
<evidence type="ECO:0000256" key="3">
    <source>
        <dbReference type="ARBA" id="ARBA00023235"/>
    </source>
</evidence>
<comment type="catalytic activity">
    <reaction evidence="4 7">
        <text>uridine(38/39/40) in tRNA = pseudouridine(38/39/40) in tRNA</text>
        <dbReference type="Rhea" id="RHEA:22376"/>
        <dbReference type="Rhea" id="RHEA-COMP:10085"/>
        <dbReference type="Rhea" id="RHEA-COMP:10087"/>
        <dbReference type="ChEBI" id="CHEBI:65314"/>
        <dbReference type="ChEBI" id="CHEBI:65315"/>
        <dbReference type="EC" id="5.4.99.12"/>
    </reaction>
</comment>
<evidence type="ECO:0000256" key="1">
    <source>
        <dbReference type="ARBA" id="ARBA00009375"/>
    </source>
</evidence>
<dbReference type="PIRSF" id="PIRSF001430">
    <property type="entry name" value="tRNA_psdUrid_synth"/>
    <property type="match status" value="1"/>
</dbReference>
<dbReference type="InterPro" id="IPR020097">
    <property type="entry name" value="PsdUridine_synth_TruA_a/b_dom"/>
</dbReference>
<dbReference type="InterPro" id="IPR001406">
    <property type="entry name" value="PsdUridine_synth_TruA"/>
</dbReference>
<dbReference type="RefSeq" id="WP_102748469.1">
    <property type="nucleotide sequence ID" value="NZ_CP137887.1"/>
</dbReference>
<dbReference type="HAMAP" id="MF_00171">
    <property type="entry name" value="TruA"/>
    <property type="match status" value="1"/>
</dbReference>